<dbReference type="OrthoDB" id="2355011at2"/>
<evidence type="ECO:0000313" key="1">
    <source>
        <dbReference type="EMBL" id="MBC3887182.1"/>
    </source>
</evidence>
<proteinExistence type="predicted"/>
<reference evidence="1" key="2">
    <citation type="submission" date="2020-10" db="EMBL/GenBank/DDBJ databases">
        <title>Comparative genomics of the Acetobacterium genus.</title>
        <authorList>
            <person name="Marshall C."/>
            <person name="May H."/>
            <person name="Norman S."/>
        </authorList>
    </citation>
    <scope>NUCLEOTIDE SEQUENCE</scope>
    <source>
        <strain evidence="1">DER-2019</strain>
    </source>
</reference>
<dbReference type="RefSeq" id="WP_148566473.1">
    <property type="nucleotide sequence ID" value="NZ_RXYA01000004.1"/>
</dbReference>
<keyword evidence="2" id="KW-1185">Reference proteome</keyword>
<reference evidence="1" key="1">
    <citation type="submission" date="2019-10" db="EMBL/GenBank/DDBJ databases">
        <authorList>
            <person name="Ross D.E."/>
            <person name="Gulliver D."/>
        </authorList>
    </citation>
    <scope>NUCLEOTIDE SEQUENCE</scope>
    <source>
        <strain evidence="1">DER-2019</strain>
    </source>
</reference>
<evidence type="ECO:0000313" key="2">
    <source>
        <dbReference type="Proteomes" id="UP000616595"/>
    </source>
</evidence>
<name>A0A923KRE5_9FIRM</name>
<dbReference type="EMBL" id="WJBD01000002">
    <property type="protein sequence ID" value="MBC3887182.1"/>
    <property type="molecule type" value="Genomic_DNA"/>
</dbReference>
<comment type="caution">
    <text evidence="1">The sequence shown here is derived from an EMBL/GenBank/DDBJ whole genome shotgun (WGS) entry which is preliminary data.</text>
</comment>
<dbReference type="Proteomes" id="UP000616595">
    <property type="component" value="Unassembled WGS sequence"/>
</dbReference>
<accession>A0A923KRE5</accession>
<dbReference type="AlphaFoldDB" id="A0A923KRE5"/>
<gene>
    <name evidence="1" type="ORF">GH810_02520</name>
</gene>
<organism evidence="1 2">
    <name type="scientific">Acetobacterium paludosum</name>
    <dbReference type="NCBI Taxonomy" id="52693"/>
    <lineage>
        <taxon>Bacteria</taxon>
        <taxon>Bacillati</taxon>
        <taxon>Bacillota</taxon>
        <taxon>Clostridia</taxon>
        <taxon>Eubacteriales</taxon>
        <taxon>Eubacteriaceae</taxon>
        <taxon>Acetobacterium</taxon>
    </lineage>
</organism>
<evidence type="ECO:0008006" key="3">
    <source>
        <dbReference type="Google" id="ProtNLM"/>
    </source>
</evidence>
<protein>
    <recommendedName>
        <fullName evidence="3">Adhesin</fullName>
    </recommendedName>
</protein>
<sequence>MIITDEAKVVVTEMLEKNGHDCLQASLQKGCCGSSLYFTFTNLKTEDKPVTINGISVLMNEDAEAKAATVTMKTNDEGELLIEDASKSSGCC</sequence>